<accession>A0A7M7P7R6</accession>
<dbReference type="CDD" id="cd07723">
    <property type="entry name" value="hydroxyacylglutathione_hydrolase_MBL-fold"/>
    <property type="match status" value="1"/>
</dbReference>
<comment type="similarity">
    <text evidence="2">Belongs to the metallo-beta-lactamase superfamily. Glyoxalase II family.</text>
</comment>
<evidence type="ECO:0000259" key="6">
    <source>
        <dbReference type="SMART" id="SM00849"/>
    </source>
</evidence>
<reference evidence="7" key="2">
    <citation type="submission" date="2021-01" db="UniProtKB">
        <authorList>
            <consortium name="EnsemblMetazoa"/>
        </authorList>
    </citation>
    <scope>IDENTIFICATION</scope>
</reference>
<dbReference type="KEGG" id="spu:763234"/>
<dbReference type="Pfam" id="PF00753">
    <property type="entry name" value="Lactamase_B"/>
    <property type="match status" value="1"/>
</dbReference>
<evidence type="ECO:0000256" key="5">
    <source>
        <dbReference type="ARBA" id="ARBA00022833"/>
    </source>
</evidence>
<dbReference type="Gene3D" id="3.60.15.10">
    <property type="entry name" value="Ribonuclease Z/Hydroxyacylglutathione hydrolase-like"/>
    <property type="match status" value="1"/>
</dbReference>
<dbReference type="SMART" id="SM00849">
    <property type="entry name" value="Lactamase_B"/>
    <property type="match status" value="1"/>
</dbReference>
<dbReference type="PANTHER" id="PTHR11935:SF116">
    <property type="entry name" value="HYDROLASE PNKD-RELATED"/>
    <property type="match status" value="1"/>
</dbReference>
<dbReference type="GO" id="GO:0004416">
    <property type="term" value="F:hydroxyacylglutathione hydrolase activity"/>
    <property type="evidence" value="ECO:0007669"/>
    <property type="project" value="InterPro"/>
</dbReference>
<comment type="cofactor">
    <cofactor evidence="1">
        <name>Zn(2+)</name>
        <dbReference type="ChEBI" id="CHEBI:29105"/>
    </cofactor>
</comment>
<name>A0A7M7P7R6_STRPU</name>
<dbReference type="Proteomes" id="UP000007110">
    <property type="component" value="Unassembled WGS sequence"/>
</dbReference>
<dbReference type="NCBIfam" id="TIGR03413">
    <property type="entry name" value="GSH_gloB"/>
    <property type="match status" value="1"/>
</dbReference>
<dbReference type="RefSeq" id="XP_030846669.1">
    <property type="nucleotide sequence ID" value="XM_030990809.1"/>
</dbReference>
<dbReference type="OrthoDB" id="449487at2759"/>
<keyword evidence="3" id="KW-0479">Metal-binding</keyword>
<evidence type="ECO:0000313" key="8">
    <source>
        <dbReference type="Proteomes" id="UP000007110"/>
    </source>
</evidence>
<dbReference type="InterPro" id="IPR017782">
    <property type="entry name" value="Hydroxyacylglutathione_Hdrlase"/>
</dbReference>
<dbReference type="CTD" id="25953"/>
<dbReference type="HAMAP" id="MF_01374">
    <property type="entry name" value="Glyoxalase_2"/>
    <property type="match status" value="1"/>
</dbReference>
<dbReference type="GO" id="GO:0019243">
    <property type="term" value="P:methylglyoxal catabolic process to D-lactate via S-lactoyl-glutathione"/>
    <property type="evidence" value="ECO:0007669"/>
    <property type="project" value="InterPro"/>
</dbReference>
<dbReference type="FunCoup" id="A0A7M7P7R6">
    <property type="interactions" value="42"/>
</dbReference>
<dbReference type="GeneID" id="763234"/>
<dbReference type="InterPro" id="IPR032282">
    <property type="entry name" value="HAGH_C"/>
</dbReference>
<evidence type="ECO:0000313" key="7">
    <source>
        <dbReference type="EnsemblMetazoa" id="XP_030846669"/>
    </source>
</evidence>
<sequence length="342" mass="38485">MIVQLSIFAIIVYLLRRFQIFKKMFKPGSPLFAVGYNLYTKTRVGNYLNSRDIAKNKLVFPDGHSVVEHTEVEGVIILPIPYLKDNYAYLVIEKASNIAAVIDPGDAEAVQRVIEQQNVQLTAILTTHKHWDHSGGNQKLKSLHSNLAVYGGERDGVPGCNHKLKDGDSFQIGGLKFTALFTPGHTVGHMVYLLDRSDKNLPNSLFTGDILFLGGNGRMFEGPPSLMLSSLDKICQIPDDTLVWPGHEYAVDNLRFAHNIDPANEDVTRKLNYVEERRKERRITSPSTLGEEKSYNPFLRTSQDSILQQVDPGHQTTSNRQALRAKALAYLRKNKDSFSYKL</sequence>
<dbReference type="InterPro" id="IPR001279">
    <property type="entry name" value="Metallo-B-lactamas"/>
</dbReference>
<dbReference type="InParanoid" id="A0A7M7P7R6"/>
<organism evidence="7 8">
    <name type="scientific">Strongylocentrotus purpuratus</name>
    <name type="common">Purple sea urchin</name>
    <dbReference type="NCBI Taxonomy" id="7668"/>
    <lineage>
        <taxon>Eukaryota</taxon>
        <taxon>Metazoa</taxon>
        <taxon>Echinodermata</taxon>
        <taxon>Eleutherozoa</taxon>
        <taxon>Echinozoa</taxon>
        <taxon>Echinoidea</taxon>
        <taxon>Euechinoidea</taxon>
        <taxon>Echinacea</taxon>
        <taxon>Camarodonta</taxon>
        <taxon>Echinidea</taxon>
        <taxon>Strongylocentrotidae</taxon>
        <taxon>Strongylocentrotus</taxon>
    </lineage>
</organism>
<feature type="domain" description="Metallo-beta-lactamase" evidence="6">
    <location>
        <begin position="85"/>
        <end position="247"/>
    </location>
</feature>
<protein>
    <recommendedName>
        <fullName evidence="6">Metallo-beta-lactamase domain-containing protein</fullName>
    </recommendedName>
</protein>
<dbReference type="InterPro" id="IPR035680">
    <property type="entry name" value="Clx_II_MBL"/>
</dbReference>
<dbReference type="OMA" id="CVWPGMR"/>
<evidence type="ECO:0000256" key="3">
    <source>
        <dbReference type="ARBA" id="ARBA00022723"/>
    </source>
</evidence>
<dbReference type="SUPFAM" id="SSF56281">
    <property type="entry name" value="Metallo-hydrolase/oxidoreductase"/>
    <property type="match status" value="1"/>
</dbReference>
<reference evidence="8" key="1">
    <citation type="submission" date="2015-02" db="EMBL/GenBank/DDBJ databases">
        <title>Genome sequencing for Strongylocentrotus purpuratus.</title>
        <authorList>
            <person name="Murali S."/>
            <person name="Liu Y."/>
            <person name="Vee V."/>
            <person name="English A."/>
            <person name="Wang M."/>
            <person name="Skinner E."/>
            <person name="Han Y."/>
            <person name="Muzny D.M."/>
            <person name="Worley K.C."/>
            <person name="Gibbs R.A."/>
        </authorList>
    </citation>
    <scope>NUCLEOTIDE SEQUENCE</scope>
</reference>
<keyword evidence="4" id="KW-0378">Hydrolase</keyword>
<dbReference type="GO" id="GO:0046872">
    <property type="term" value="F:metal ion binding"/>
    <property type="evidence" value="ECO:0007669"/>
    <property type="project" value="UniProtKB-KW"/>
</dbReference>
<evidence type="ECO:0000256" key="4">
    <source>
        <dbReference type="ARBA" id="ARBA00022801"/>
    </source>
</evidence>
<dbReference type="PANTHER" id="PTHR11935">
    <property type="entry name" value="BETA LACTAMASE DOMAIN"/>
    <property type="match status" value="1"/>
</dbReference>
<proteinExistence type="inferred from homology"/>
<dbReference type="InterPro" id="IPR036866">
    <property type="entry name" value="RibonucZ/Hydroxyglut_hydro"/>
</dbReference>
<keyword evidence="5" id="KW-0862">Zinc</keyword>
<evidence type="ECO:0000256" key="1">
    <source>
        <dbReference type="ARBA" id="ARBA00001947"/>
    </source>
</evidence>
<dbReference type="GO" id="GO:0005739">
    <property type="term" value="C:mitochondrion"/>
    <property type="evidence" value="ECO:0000318"/>
    <property type="project" value="GO_Central"/>
</dbReference>
<dbReference type="EnsemblMetazoa" id="XM_030990809">
    <property type="protein sequence ID" value="XP_030846669"/>
    <property type="gene ID" value="LOC763234"/>
</dbReference>
<evidence type="ECO:0000256" key="2">
    <source>
        <dbReference type="ARBA" id="ARBA00006759"/>
    </source>
</evidence>
<keyword evidence="8" id="KW-1185">Reference proteome</keyword>
<dbReference type="Pfam" id="PF16123">
    <property type="entry name" value="HAGH_C"/>
    <property type="match status" value="1"/>
</dbReference>
<dbReference type="AlphaFoldDB" id="A0A7M7P7R6"/>